<dbReference type="InterPro" id="IPR024465">
    <property type="entry name" value="DUF2399"/>
</dbReference>
<dbReference type="RefSeq" id="WP_242957616.1">
    <property type="nucleotide sequence ID" value="NZ_OAOH01000001.1"/>
</dbReference>
<protein>
    <submittedName>
        <fullName evidence="3">Protein of uncharacterized function C-terminus (DUF2399)</fullName>
    </submittedName>
</protein>
<name>A0A2X2W525_CLOCO</name>
<dbReference type="EMBL" id="UAWC01000001">
    <property type="protein sequence ID" value="SQB33011.1"/>
    <property type="molecule type" value="Genomic_DNA"/>
</dbReference>
<proteinExistence type="predicted"/>
<evidence type="ECO:0000259" key="1">
    <source>
        <dbReference type="Pfam" id="PF09664"/>
    </source>
</evidence>
<gene>
    <name evidence="3" type="ORF">NCTC13028_00114</name>
</gene>
<reference evidence="3 4" key="1">
    <citation type="submission" date="2018-06" db="EMBL/GenBank/DDBJ databases">
        <authorList>
            <consortium name="Pathogen Informatics"/>
            <person name="Doyle S."/>
        </authorList>
    </citation>
    <scope>NUCLEOTIDE SEQUENCE [LARGE SCALE GENOMIC DNA]</scope>
    <source>
        <strain evidence="3 4">NCTC13028</strain>
    </source>
</reference>
<dbReference type="Pfam" id="PF09664">
    <property type="entry name" value="DUF2399"/>
    <property type="match status" value="1"/>
</dbReference>
<dbReference type="Pfam" id="PF11796">
    <property type="entry name" value="DUF3323"/>
    <property type="match status" value="1"/>
</dbReference>
<feature type="domain" description="DUF2399" evidence="1">
    <location>
        <begin position="115"/>
        <end position="267"/>
    </location>
</feature>
<evidence type="ECO:0000313" key="4">
    <source>
        <dbReference type="Proteomes" id="UP000250223"/>
    </source>
</evidence>
<feature type="domain" description="Conserved hypothetical protein CHP02679 N terminus" evidence="2">
    <location>
        <begin position="19"/>
        <end position="92"/>
    </location>
</feature>
<evidence type="ECO:0000259" key="2">
    <source>
        <dbReference type="Pfam" id="PF11796"/>
    </source>
</evidence>
<dbReference type="AlphaFoldDB" id="A0A2X2W525"/>
<dbReference type="Proteomes" id="UP000250223">
    <property type="component" value="Unassembled WGS sequence"/>
</dbReference>
<evidence type="ECO:0000313" key="3">
    <source>
        <dbReference type="EMBL" id="SQB33011.1"/>
    </source>
</evidence>
<sequence length="276" mass="32001">MQGYYLYILKGFNSLTFNTNDSENLPMFSSKITKDPHYFDVDKPAGKILIHGICFELKREYPRDVEETAELLYSAGILKDDVSSSIATYGLKAYKKNYELDFIYRFTEFGEPLIFTLGNLSKIDKFLCNKNRLFIFENPSLFSEVIKRTGRLNPSIICTSGQLKLASLILLDKIIEDVEEIYYSGDFDPEGIIIANKLKMRYGNKLNFWRFDIEDYLKVISYKKISSISKAKLDNIENSELSPLIEKIKEKGLAGYQELLIEDYIYDINTCIKFRN</sequence>
<dbReference type="InterPro" id="IPR024466">
    <property type="entry name" value="CHP02679_N"/>
</dbReference>
<accession>A0A2X2W525</accession>
<organism evidence="3 4">
    <name type="scientific">Clostridium cochlearium</name>
    <dbReference type="NCBI Taxonomy" id="1494"/>
    <lineage>
        <taxon>Bacteria</taxon>
        <taxon>Bacillati</taxon>
        <taxon>Bacillota</taxon>
        <taxon>Clostridia</taxon>
        <taxon>Eubacteriales</taxon>
        <taxon>Clostridiaceae</taxon>
        <taxon>Clostridium</taxon>
    </lineage>
</organism>
<dbReference type="CDD" id="cd00188">
    <property type="entry name" value="TOPRIM"/>
    <property type="match status" value="1"/>
</dbReference>